<sequence>MSSQGLHRDAVNNGPKAMTGGPNPTSESSESSQRARSQQDALVALNDVIRKLILEQNEIENKMIRQRVASRKLAYIKIDTWQRVNDRAHCTGSLSITKTTQGRIKVTGPLRIPFDAIFDRAPTILAERWVLRETPWKSHARLSTTEANIQTLQEVWENMATGFGLPPKK</sequence>
<feature type="region of interest" description="Disordered" evidence="1">
    <location>
        <begin position="1"/>
        <end position="37"/>
    </location>
</feature>
<feature type="compositionally biased region" description="Basic and acidic residues" evidence="1">
    <location>
        <begin position="1"/>
        <end position="10"/>
    </location>
</feature>
<proteinExistence type="predicted"/>
<name>A0ABQ8W8E1_PENCH</name>
<protein>
    <submittedName>
        <fullName evidence="2">Uncharacterized protein</fullName>
    </submittedName>
</protein>
<feature type="compositionally biased region" description="Low complexity" evidence="1">
    <location>
        <begin position="26"/>
        <end position="37"/>
    </location>
</feature>
<dbReference type="Proteomes" id="UP001220256">
    <property type="component" value="Unassembled WGS sequence"/>
</dbReference>
<gene>
    <name evidence="2" type="ORF">N7505_009581</name>
</gene>
<dbReference type="EMBL" id="JAPVEB010000008">
    <property type="protein sequence ID" value="KAJ5260200.1"/>
    <property type="molecule type" value="Genomic_DNA"/>
</dbReference>
<organism evidence="2 3">
    <name type="scientific">Penicillium chrysogenum</name>
    <name type="common">Penicillium notatum</name>
    <dbReference type="NCBI Taxonomy" id="5076"/>
    <lineage>
        <taxon>Eukaryota</taxon>
        <taxon>Fungi</taxon>
        <taxon>Dikarya</taxon>
        <taxon>Ascomycota</taxon>
        <taxon>Pezizomycotina</taxon>
        <taxon>Eurotiomycetes</taxon>
        <taxon>Eurotiomycetidae</taxon>
        <taxon>Eurotiales</taxon>
        <taxon>Aspergillaceae</taxon>
        <taxon>Penicillium</taxon>
        <taxon>Penicillium chrysogenum species complex</taxon>
    </lineage>
</organism>
<comment type="caution">
    <text evidence="2">The sequence shown here is derived from an EMBL/GenBank/DDBJ whole genome shotgun (WGS) entry which is preliminary data.</text>
</comment>
<reference evidence="2 3" key="1">
    <citation type="journal article" date="2023" name="IMA Fungus">
        <title>Comparative genomic study of the Penicillium genus elucidates a diverse pangenome and 15 lateral gene transfer events.</title>
        <authorList>
            <person name="Petersen C."/>
            <person name="Sorensen T."/>
            <person name="Nielsen M.R."/>
            <person name="Sondergaard T.E."/>
            <person name="Sorensen J.L."/>
            <person name="Fitzpatrick D.A."/>
            <person name="Frisvad J.C."/>
            <person name="Nielsen K.L."/>
        </authorList>
    </citation>
    <scope>NUCLEOTIDE SEQUENCE [LARGE SCALE GENOMIC DNA]</scope>
    <source>
        <strain evidence="2 3">IBT 3361</strain>
    </source>
</reference>
<evidence type="ECO:0000313" key="3">
    <source>
        <dbReference type="Proteomes" id="UP001220256"/>
    </source>
</evidence>
<evidence type="ECO:0000313" key="2">
    <source>
        <dbReference type="EMBL" id="KAJ5260200.1"/>
    </source>
</evidence>
<evidence type="ECO:0000256" key="1">
    <source>
        <dbReference type="SAM" id="MobiDB-lite"/>
    </source>
</evidence>
<accession>A0ABQ8W8E1</accession>
<keyword evidence="3" id="KW-1185">Reference proteome</keyword>